<dbReference type="AlphaFoldDB" id="A0A420EJ86"/>
<evidence type="ECO:0000313" key="3">
    <source>
        <dbReference type="Proteomes" id="UP000284395"/>
    </source>
</evidence>
<dbReference type="InterPro" id="IPR053136">
    <property type="entry name" value="UTP_pyrophosphatase-like"/>
</dbReference>
<keyword evidence="3" id="KW-1185">Reference proteome</keyword>
<gene>
    <name evidence="2" type="ORF">D6851_11775</name>
</gene>
<sequence length="240" mass="27162">MIDWLLRETQEPTIRVGDCDLPLAIRRHARATRMTLRLAPDGSEVRLTIPQWGRTAEAVEFARSRTAWLAEQLGRIPESTPPAPGGTLIYRGMPVRIEWTPGAPRKPQMDPDAIRLGGPEDGLARRLLRWLESEALRLMAQDAAFYCREAGCETPPIRLSRARRRWGSCASDGTIRLNWRLVQAPDFVRRSVVAHEVAHLTHFDHSPAFHALLARIFEGDLDTANLWLKREGRALYSSFG</sequence>
<evidence type="ECO:0000313" key="2">
    <source>
        <dbReference type="EMBL" id="RKF20782.1"/>
    </source>
</evidence>
<dbReference type="CDD" id="cd07344">
    <property type="entry name" value="M48_yhfN_like"/>
    <property type="match status" value="1"/>
</dbReference>
<name>A0A420EJ86_9SPHN</name>
<accession>A0A420EJ86</accession>
<dbReference type="OrthoDB" id="9795402at2"/>
<protein>
    <submittedName>
        <fullName evidence="2">M48 family peptidase</fullName>
    </submittedName>
</protein>
<proteinExistence type="predicted"/>
<dbReference type="InterPro" id="IPR002725">
    <property type="entry name" value="YgjP-like_metallopeptidase"/>
</dbReference>
<dbReference type="EMBL" id="RAPF01000005">
    <property type="protein sequence ID" value="RKF20782.1"/>
    <property type="molecule type" value="Genomic_DNA"/>
</dbReference>
<feature type="domain" description="YgjP-like metallopeptidase" evidence="1">
    <location>
        <begin position="35"/>
        <end position="230"/>
    </location>
</feature>
<comment type="caution">
    <text evidence="2">The sequence shown here is derived from an EMBL/GenBank/DDBJ whole genome shotgun (WGS) entry which is preliminary data.</text>
</comment>
<organism evidence="2 3">
    <name type="scientific">Altericroceibacterium spongiae</name>
    <dbReference type="NCBI Taxonomy" id="2320269"/>
    <lineage>
        <taxon>Bacteria</taxon>
        <taxon>Pseudomonadati</taxon>
        <taxon>Pseudomonadota</taxon>
        <taxon>Alphaproteobacteria</taxon>
        <taxon>Sphingomonadales</taxon>
        <taxon>Erythrobacteraceae</taxon>
        <taxon>Altericroceibacterium</taxon>
    </lineage>
</organism>
<dbReference type="Gene3D" id="3.30.2010.10">
    <property type="entry name" value="Metalloproteases ('zincins'), catalytic domain"/>
    <property type="match status" value="1"/>
</dbReference>
<dbReference type="Pfam" id="PF01863">
    <property type="entry name" value="YgjP-like"/>
    <property type="match status" value="1"/>
</dbReference>
<evidence type="ECO:0000259" key="1">
    <source>
        <dbReference type="Pfam" id="PF01863"/>
    </source>
</evidence>
<dbReference type="RefSeq" id="WP_120325065.1">
    <property type="nucleotide sequence ID" value="NZ_RAPF01000005.1"/>
</dbReference>
<reference evidence="2 3" key="1">
    <citation type="submission" date="2018-09" db="EMBL/GenBank/DDBJ databases">
        <title>Altererythrobacter spongiae sp. nov., isolated from a marine sponge.</title>
        <authorList>
            <person name="Zhuang L."/>
            <person name="Luo L."/>
        </authorList>
    </citation>
    <scope>NUCLEOTIDE SEQUENCE [LARGE SCALE GENOMIC DNA]</scope>
    <source>
        <strain evidence="2 3">HN-Y73</strain>
    </source>
</reference>
<dbReference type="PANTHER" id="PTHR30399:SF1">
    <property type="entry name" value="UTP PYROPHOSPHATASE"/>
    <property type="match status" value="1"/>
</dbReference>
<dbReference type="Proteomes" id="UP000284395">
    <property type="component" value="Unassembled WGS sequence"/>
</dbReference>
<dbReference type="PANTHER" id="PTHR30399">
    <property type="entry name" value="UNCHARACTERIZED PROTEIN YGJP"/>
    <property type="match status" value="1"/>
</dbReference>